<dbReference type="eggNOG" id="ENOG5033DC2">
    <property type="taxonomic scope" value="Bacteria"/>
</dbReference>
<dbReference type="OrthoDB" id="7361081at2"/>
<feature type="region of interest" description="Disordered" evidence="1">
    <location>
        <begin position="123"/>
        <end position="172"/>
    </location>
</feature>
<reference evidence="2 3" key="1">
    <citation type="journal article" date="2013" name="Genome Announc.">
        <title>Draft Genome Sequence of an Alphaproteobacterium, Caenispirillum salinarum AK4(T), Isolated from a Solar Saltern.</title>
        <authorList>
            <person name="Khatri I."/>
            <person name="Singh A."/>
            <person name="Korpole S."/>
            <person name="Pinnaka A.K."/>
            <person name="Subramanian S."/>
        </authorList>
    </citation>
    <scope>NUCLEOTIDE SEQUENCE [LARGE SCALE GENOMIC DNA]</scope>
    <source>
        <strain evidence="2 3">AK4</strain>
    </source>
</reference>
<evidence type="ECO:0000313" key="3">
    <source>
        <dbReference type="Proteomes" id="UP000009881"/>
    </source>
</evidence>
<organism evidence="2 3">
    <name type="scientific">Caenispirillum salinarum AK4</name>
    <dbReference type="NCBI Taxonomy" id="1238182"/>
    <lineage>
        <taxon>Bacteria</taxon>
        <taxon>Pseudomonadati</taxon>
        <taxon>Pseudomonadota</taxon>
        <taxon>Alphaproteobacteria</taxon>
        <taxon>Rhodospirillales</taxon>
        <taxon>Novispirillaceae</taxon>
        <taxon>Caenispirillum</taxon>
    </lineage>
</organism>
<feature type="compositionally biased region" description="Low complexity" evidence="1">
    <location>
        <begin position="8"/>
        <end position="22"/>
    </location>
</feature>
<proteinExistence type="predicted"/>
<gene>
    <name evidence="2" type="ORF">C882_2391</name>
</gene>
<dbReference type="STRING" id="1238182.C882_2391"/>
<dbReference type="RefSeq" id="WP_009538801.1">
    <property type="nucleotide sequence ID" value="NZ_ANHY01000003.1"/>
</dbReference>
<feature type="region of interest" description="Disordered" evidence="1">
    <location>
        <begin position="1"/>
        <end position="64"/>
    </location>
</feature>
<name>K9HPV3_9PROT</name>
<dbReference type="AlphaFoldDB" id="K9HPV3"/>
<accession>K9HPV3</accession>
<evidence type="ECO:0000256" key="1">
    <source>
        <dbReference type="SAM" id="MobiDB-lite"/>
    </source>
</evidence>
<dbReference type="EMBL" id="ANHY01000003">
    <property type="protein sequence ID" value="EKV32313.1"/>
    <property type="molecule type" value="Genomic_DNA"/>
</dbReference>
<protein>
    <submittedName>
        <fullName evidence="2">Uncharacterized protein</fullName>
    </submittedName>
</protein>
<dbReference type="Proteomes" id="UP000009881">
    <property type="component" value="Unassembled WGS sequence"/>
</dbReference>
<keyword evidence="3" id="KW-1185">Reference proteome</keyword>
<evidence type="ECO:0000313" key="2">
    <source>
        <dbReference type="EMBL" id="EKV32313.1"/>
    </source>
</evidence>
<feature type="compositionally biased region" description="Pro residues" evidence="1">
    <location>
        <begin position="45"/>
        <end position="60"/>
    </location>
</feature>
<feature type="compositionally biased region" description="Gly residues" evidence="1">
    <location>
        <begin position="144"/>
        <end position="154"/>
    </location>
</feature>
<sequence>MSRRRSDAAPAAAPPSSRVSDAFPPAAEVTEGSRPRKPRRYNPHEAPPPPPSSAAPPPPDGEGGPMTLWNLVQFGIDVFCWCNRCSHHAVLPVRVLAVQMGPATPVPAVAAHVVCSGCGGREVATRPAWPPRGPVSRHSPTPTGGDGGDGGNGGDAQARVPAGAPSTGDDPA</sequence>
<comment type="caution">
    <text evidence="2">The sequence shown here is derived from an EMBL/GenBank/DDBJ whole genome shotgun (WGS) entry which is preliminary data.</text>
</comment>